<dbReference type="WBParaSite" id="L893_g31868.t1">
    <property type="protein sequence ID" value="L893_g31868.t1"/>
    <property type="gene ID" value="L893_g31868"/>
</dbReference>
<protein>
    <submittedName>
        <fullName evidence="2">ULP_PROTEASE domain-containing protein</fullName>
    </submittedName>
</protein>
<dbReference type="Proteomes" id="UP000095287">
    <property type="component" value="Unplaced"/>
</dbReference>
<evidence type="ECO:0000313" key="2">
    <source>
        <dbReference type="WBParaSite" id="L893_g31868.t1"/>
    </source>
</evidence>
<name>A0A1I8A1Y9_9BILA</name>
<dbReference type="InterPro" id="IPR038765">
    <property type="entry name" value="Papain-like_cys_pep_sf"/>
</dbReference>
<sequence>MAYMREEAFHELEIHEEDVECLYECKGIYSPVIFHMLHHIIPEAAVVHPISFQRQKLVDSEVYFVRYDQDRFVEWVLFPIIRPVEGSTESHWTLAVANMKTGAMDYYDSARHFYKDQRMEEELEQKLLRAVVTVRDNLPIRAVRSWSWS</sequence>
<dbReference type="SUPFAM" id="SSF54001">
    <property type="entry name" value="Cysteine proteinases"/>
    <property type="match status" value="1"/>
</dbReference>
<accession>A0A1I8A1Y9</accession>
<dbReference type="AlphaFoldDB" id="A0A1I8A1Y9"/>
<dbReference type="Gene3D" id="3.40.395.10">
    <property type="entry name" value="Adenoviral Proteinase, Chain A"/>
    <property type="match status" value="1"/>
</dbReference>
<evidence type="ECO:0000313" key="1">
    <source>
        <dbReference type="Proteomes" id="UP000095287"/>
    </source>
</evidence>
<keyword evidence="1" id="KW-1185">Reference proteome</keyword>
<proteinExistence type="predicted"/>
<organism evidence="1 2">
    <name type="scientific">Steinernema glaseri</name>
    <dbReference type="NCBI Taxonomy" id="37863"/>
    <lineage>
        <taxon>Eukaryota</taxon>
        <taxon>Metazoa</taxon>
        <taxon>Ecdysozoa</taxon>
        <taxon>Nematoda</taxon>
        <taxon>Chromadorea</taxon>
        <taxon>Rhabditida</taxon>
        <taxon>Tylenchina</taxon>
        <taxon>Panagrolaimomorpha</taxon>
        <taxon>Strongyloidoidea</taxon>
        <taxon>Steinernematidae</taxon>
        <taxon>Steinernema</taxon>
    </lineage>
</organism>
<reference evidence="2" key="1">
    <citation type="submission" date="2016-11" db="UniProtKB">
        <authorList>
            <consortium name="WormBaseParasite"/>
        </authorList>
    </citation>
    <scope>IDENTIFICATION</scope>
</reference>